<reference evidence="11" key="2">
    <citation type="submission" date="2021-04" db="EMBL/GenBank/DDBJ databases">
        <authorList>
            <person name="Gilroy R."/>
        </authorList>
    </citation>
    <scope>NUCLEOTIDE SEQUENCE</scope>
    <source>
        <strain evidence="11">ChiBcec1-1093</strain>
    </source>
</reference>
<evidence type="ECO:0000313" key="12">
    <source>
        <dbReference type="Proteomes" id="UP000824101"/>
    </source>
</evidence>
<keyword evidence="9" id="KW-1133">Transmembrane helix</keyword>
<keyword evidence="6 11" id="KW-0418">Kinase</keyword>
<dbReference type="GO" id="GO:0005886">
    <property type="term" value="C:plasma membrane"/>
    <property type="evidence" value="ECO:0007669"/>
    <property type="project" value="TreeGrafter"/>
</dbReference>
<dbReference type="AlphaFoldDB" id="A0A9D2GH93"/>
<feature type="transmembrane region" description="Helical" evidence="9">
    <location>
        <begin position="149"/>
        <end position="173"/>
    </location>
</feature>
<dbReference type="Gene3D" id="3.30.565.10">
    <property type="entry name" value="Histidine kinase-like ATPase, C-terminal domain"/>
    <property type="match status" value="1"/>
</dbReference>
<dbReference type="InterPro" id="IPR004358">
    <property type="entry name" value="Sig_transdc_His_kin-like_C"/>
</dbReference>
<proteinExistence type="predicted"/>
<dbReference type="Pfam" id="PF02518">
    <property type="entry name" value="HATPase_c"/>
    <property type="match status" value="1"/>
</dbReference>
<dbReference type="CDD" id="cd00075">
    <property type="entry name" value="HATPase"/>
    <property type="match status" value="1"/>
</dbReference>
<dbReference type="EMBL" id="DXBC01000047">
    <property type="protein sequence ID" value="HIZ78792.1"/>
    <property type="molecule type" value="Genomic_DNA"/>
</dbReference>
<accession>A0A9D2GH93</accession>
<keyword evidence="5" id="KW-0808">Transferase</keyword>
<dbReference type="EC" id="2.7.13.3" evidence="3"/>
<dbReference type="SMART" id="SM00388">
    <property type="entry name" value="HisKA"/>
    <property type="match status" value="1"/>
</dbReference>
<evidence type="ECO:0000256" key="1">
    <source>
        <dbReference type="ARBA" id="ARBA00000085"/>
    </source>
</evidence>
<dbReference type="Gene3D" id="1.10.287.130">
    <property type="match status" value="1"/>
</dbReference>
<evidence type="ECO:0000256" key="4">
    <source>
        <dbReference type="ARBA" id="ARBA00022553"/>
    </source>
</evidence>
<dbReference type="InterPro" id="IPR003661">
    <property type="entry name" value="HisK_dim/P_dom"/>
</dbReference>
<dbReference type="SUPFAM" id="SSF55874">
    <property type="entry name" value="ATPase domain of HSP90 chaperone/DNA topoisomerase II/histidine kinase"/>
    <property type="match status" value="1"/>
</dbReference>
<dbReference type="PANTHER" id="PTHR45453:SF1">
    <property type="entry name" value="PHOSPHATE REGULON SENSOR PROTEIN PHOR"/>
    <property type="match status" value="1"/>
</dbReference>
<dbReference type="InterPro" id="IPR050351">
    <property type="entry name" value="BphY/WalK/GraS-like"/>
</dbReference>
<dbReference type="PANTHER" id="PTHR45453">
    <property type="entry name" value="PHOSPHATE REGULON SENSOR PROTEIN PHOR"/>
    <property type="match status" value="1"/>
</dbReference>
<evidence type="ECO:0000259" key="10">
    <source>
        <dbReference type="PROSITE" id="PS50109"/>
    </source>
</evidence>
<evidence type="ECO:0000256" key="9">
    <source>
        <dbReference type="SAM" id="Phobius"/>
    </source>
</evidence>
<keyword evidence="9" id="KW-0812">Transmembrane</keyword>
<dbReference type="InterPro" id="IPR036097">
    <property type="entry name" value="HisK_dim/P_sf"/>
</dbReference>
<evidence type="ECO:0000256" key="2">
    <source>
        <dbReference type="ARBA" id="ARBA00004370"/>
    </source>
</evidence>
<feature type="transmembrane region" description="Helical" evidence="9">
    <location>
        <begin position="12"/>
        <end position="33"/>
    </location>
</feature>
<dbReference type="FunFam" id="1.10.287.130:FF:000001">
    <property type="entry name" value="Two-component sensor histidine kinase"/>
    <property type="match status" value="1"/>
</dbReference>
<dbReference type="SMART" id="SM00387">
    <property type="entry name" value="HATPase_c"/>
    <property type="match status" value="1"/>
</dbReference>
<dbReference type="GO" id="GO:0016036">
    <property type="term" value="P:cellular response to phosphate starvation"/>
    <property type="evidence" value="ECO:0007669"/>
    <property type="project" value="TreeGrafter"/>
</dbReference>
<evidence type="ECO:0000256" key="5">
    <source>
        <dbReference type="ARBA" id="ARBA00022679"/>
    </source>
</evidence>
<comment type="caution">
    <text evidence="11">The sequence shown here is derived from an EMBL/GenBank/DDBJ whole genome shotgun (WGS) entry which is preliminary data.</text>
</comment>
<organism evidence="11 12">
    <name type="scientific">Candidatus Lachnoclostridium stercorigallinarum</name>
    <dbReference type="NCBI Taxonomy" id="2838634"/>
    <lineage>
        <taxon>Bacteria</taxon>
        <taxon>Bacillati</taxon>
        <taxon>Bacillota</taxon>
        <taxon>Clostridia</taxon>
        <taxon>Lachnospirales</taxon>
        <taxon>Lachnospiraceae</taxon>
    </lineage>
</organism>
<keyword evidence="4" id="KW-0597">Phosphoprotein</keyword>
<evidence type="ECO:0000313" key="11">
    <source>
        <dbReference type="EMBL" id="HIZ78792.1"/>
    </source>
</evidence>
<dbReference type="PROSITE" id="PS50109">
    <property type="entry name" value="HIS_KIN"/>
    <property type="match status" value="1"/>
</dbReference>
<comment type="catalytic activity">
    <reaction evidence="1">
        <text>ATP + protein L-histidine = ADP + protein N-phospho-L-histidine.</text>
        <dbReference type="EC" id="2.7.13.3"/>
    </reaction>
</comment>
<name>A0A9D2GH93_9FIRM</name>
<dbReference type="Proteomes" id="UP000824101">
    <property type="component" value="Unassembled WGS sequence"/>
</dbReference>
<protein>
    <recommendedName>
        <fullName evidence="3">histidine kinase</fullName>
        <ecNumber evidence="3">2.7.13.3</ecNumber>
    </recommendedName>
</protein>
<evidence type="ECO:0000256" key="8">
    <source>
        <dbReference type="ARBA" id="ARBA00023136"/>
    </source>
</evidence>
<evidence type="ECO:0000256" key="6">
    <source>
        <dbReference type="ARBA" id="ARBA00022777"/>
    </source>
</evidence>
<dbReference type="PRINTS" id="PR00344">
    <property type="entry name" value="BCTRLSENSOR"/>
</dbReference>
<reference evidence="11" key="1">
    <citation type="journal article" date="2021" name="PeerJ">
        <title>Extensive microbial diversity within the chicken gut microbiome revealed by metagenomics and culture.</title>
        <authorList>
            <person name="Gilroy R."/>
            <person name="Ravi A."/>
            <person name="Getino M."/>
            <person name="Pursley I."/>
            <person name="Horton D.L."/>
            <person name="Alikhan N.F."/>
            <person name="Baker D."/>
            <person name="Gharbi K."/>
            <person name="Hall N."/>
            <person name="Watson M."/>
            <person name="Adriaenssens E.M."/>
            <person name="Foster-Nyarko E."/>
            <person name="Jarju S."/>
            <person name="Secka A."/>
            <person name="Antonio M."/>
            <person name="Oren A."/>
            <person name="Chaudhuri R.R."/>
            <person name="La Ragione R."/>
            <person name="Hildebrand F."/>
            <person name="Pallen M.J."/>
        </authorList>
    </citation>
    <scope>NUCLEOTIDE SEQUENCE</scope>
    <source>
        <strain evidence="11">ChiBcec1-1093</strain>
    </source>
</reference>
<comment type="subcellular location">
    <subcellularLocation>
        <location evidence="2">Membrane</location>
    </subcellularLocation>
</comment>
<dbReference type="InterPro" id="IPR036890">
    <property type="entry name" value="HATPase_C_sf"/>
</dbReference>
<gene>
    <name evidence="11" type="ORF">IAA17_03295</name>
</gene>
<dbReference type="InterPro" id="IPR003594">
    <property type="entry name" value="HATPase_dom"/>
</dbReference>
<dbReference type="GO" id="GO:0000155">
    <property type="term" value="F:phosphorelay sensor kinase activity"/>
    <property type="evidence" value="ECO:0007669"/>
    <property type="project" value="InterPro"/>
</dbReference>
<keyword evidence="7" id="KW-0902">Two-component regulatory system</keyword>
<dbReference type="InterPro" id="IPR005467">
    <property type="entry name" value="His_kinase_dom"/>
</dbReference>
<dbReference type="CDD" id="cd00082">
    <property type="entry name" value="HisKA"/>
    <property type="match status" value="1"/>
</dbReference>
<dbReference type="Pfam" id="PF00512">
    <property type="entry name" value="HisKA"/>
    <property type="match status" value="1"/>
</dbReference>
<dbReference type="GO" id="GO:0004721">
    <property type="term" value="F:phosphoprotein phosphatase activity"/>
    <property type="evidence" value="ECO:0007669"/>
    <property type="project" value="TreeGrafter"/>
</dbReference>
<dbReference type="SUPFAM" id="SSF47384">
    <property type="entry name" value="Homodimeric domain of signal transducing histidine kinase"/>
    <property type="match status" value="1"/>
</dbReference>
<dbReference type="FunFam" id="3.30.565.10:FF:000006">
    <property type="entry name" value="Sensor histidine kinase WalK"/>
    <property type="match status" value="1"/>
</dbReference>
<feature type="domain" description="Histidine kinase" evidence="10">
    <location>
        <begin position="188"/>
        <end position="404"/>
    </location>
</feature>
<evidence type="ECO:0000256" key="3">
    <source>
        <dbReference type="ARBA" id="ARBA00012438"/>
    </source>
</evidence>
<keyword evidence="8 9" id="KW-0472">Membrane</keyword>
<evidence type="ECO:0000256" key="7">
    <source>
        <dbReference type="ARBA" id="ARBA00023012"/>
    </source>
</evidence>
<sequence length="425" mass="48458">MKELKRLRIKFVASNMAMVTLVIGLAFLAVGYFTTYRMDRDNERMLWEAAAAGQTPVFWGGDEVRMPYFILVTDGDNQIVHVEGQYGPGQDSEMLQRLAAQSLSSAEDGGFLEMYQLRYLRRPLGSGYRIAYMDTSLGDSFAEGMWRNLGIIGVAVWVMLFGISCVLSKWAVYPVGQSMRREKQFVADASHELKTPLTVIMANAQLLTDQEPSADGDGARWLKNIVQEAEEMKKLVEEMLALARSEADMGKRVREKCNFSDVVIESVLSFEAVFYQGNRELQSDVEEDICIRGDEKELRQMMRILLDNAEKYSPEGGRTRVCLKRMPGRKVQLIVENTGEEIPGERLEEIFERFYRSDESRSDRKGYGLGLAIAKSVAERHRGTIRAESSDGENRFIVEFRAVDRGQKEHCICPRFFRHIKDFLL</sequence>